<keyword evidence="11" id="KW-0677">Repeat</keyword>
<comment type="cofactor">
    <cofactor evidence="1">
        <name>Mg(2+)</name>
        <dbReference type="ChEBI" id="CHEBI:18420"/>
    </cofactor>
</comment>
<evidence type="ECO:0000256" key="9">
    <source>
        <dbReference type="ARBA" id="ARBA00022679"/>
    </source>
</evidence>
<dbReference type="CDD" id="cd01239">
    <property type="entry name" value="PH_PKD"/>
    <property type="match status" value="1"/>
</dbReference>
<dbReference type="InterPro" id="IPR002219">
    <property type="entry name" value="PKC_DAG/PE"/>
</dbReference>
<dbReference type="InterPro" id="IPR017441">
    <property type="entry name" value="Protein_kinase_ATP_BS"/>
</dbReference>
<evidence type="ECO:0000259" key="22">
    <source>
        <dbReference type="PROSITE" id="PS50081"/>
    </source>
</evidence>
<dbReference type="PANTHER" id="PTHR22968">
    <property type="entry name" value="PROTEIN KINASE C, MU"/>
    <property type="match status" value="1"/>
</dbReference>
<dbReference type="InterPro" id="IPR011993">
    <property type="entry name" value="PH-like_dom_sf"/>
</dbReference>
<dbReference type="InterPro" id="IPR046349">
    <property type="entry name" value="C1-like_sf"/>
</dbReference>
<dbReference type="Gene3D" id="2.30.29.30">
    <property type="entry name" value="Pleckstrin-homology domain (PH domain)/Phosphotyrosine-binding domain (PTB)"/>
    <property type="match status" value="1"/>
</dbReference>
<dbReference type="PROSITE" id="PS00107">
    <property type="entry name" value="PROTEIN_KINASE_ATP"/>
    <property type="match status" value="1"/>
</dbReference>
<dbReference type="GO" id="GO:0007200">
    <property type="term" value="P:phospholipase C-activating G protein-coupled receptor signaling pathway"/>
    <property type="evidence" value="ECO:0007669"/>
    <property type="project" value="TreeGrafter"/>
</dbReference>
<dbReference type="PROSITE" id="PS00108">
    <property type="entry name" value="PROTEIN_KINASE_ST"/>
    <property type="match status" value="1"/>
</dbReference>
<accession>A0AAF3F8P4</accession>
<evidence type="ECO:0000256" key="16">
    <source>
        <dbReference type="ARBA" id="ARBA00022840"/>
    </source>
</evidence>
<dbReference type="SMART" id="SM00109">
    <property type="entry name" value="C1"/>
    <property type="match status" value="2"/>
</dbReference>
<feature type="domain" description="Protein kinase" evidence="21">
    <location>
        <begin position="451"/>
        <end position="711"/>
    </location>
</feature>
<keyword evidence="12 20" id="KW-0547">Nucleotide-binding</keyword>
<keyword evidence="18" id="KW-0472">Membrane</keyword>
<dbReference type="InterPro" id="IPR008271">
    <property type="entry name" value="Ser/Thr_kinase_AS"/>
</dbReference>
<evidence type="ECO:0000256" key="2">
    <source>
        <dbReference type="ARBA" id="ARBA00004370"/>
    </source>
</evidence>
<dbReference type="Pfam" id="PF00069">
    <property type="entry name" value="Pkinase"/>
    <property type="match status" value="1"/>
</dbReference>
<evidence type="ECO:0000256" key="12">
    <source>
        <dbReference type="ARBA" id="ARBA00022741"/>
    </source>
</evidence>
<evidence type="ECO:0000256" key="14">
    <source>
        <dbReference type="ARBA" id="ARBA00022777"/>
    </source>
</evidence>
<evidence type="ECO:0000256" key="19">
    <source>
        <dbReference type="ARBA" id="ARBA00047272"/>
    </source>
</evidence>
<dbReference type="GO" id="GO:0016020">
    <property type="term" value="C:membrane"/>
    <property type="evidence" value="ECO:0007669"/>
    <property type="project" value="UniProtKB-SubCell"/>
</dbReference>
<dbReference type="PROSITE" id="PS50081">
    <property type="entry name" value="ZF_DAG_PE_2"/>
    <property type="match status" value="2"/>
</dbReference>
<evidence type="ECO:0000313" key="24">
    <source>
        <dbReference type="WBParaSite" id="MBELARI_LOCUS2314"/>
    </source>
</evidence>
<dbReference type="SUPFAM" id="SSF50729">
    <property type="entry name" value="PH domain-like"/>
    <property type="match status" value="1"/>
</dbReference>
<evidence type="ECO:0000256" key="13">
    <source>
        <dbReference type="ARBA" id="ARBA00022771"/>
    </source>
</evidence>
<dbReference type="PROSITE" id="PS00479">
    <property type="entry name" value="ZF_DAG_PE_1"/>
    <property type="match status" value="1"/>
</dbReference>
<dbReference type="Gene3D" id="1.10.510.10">
    <property type="entry name" value="Transferase(Phosphotransferase) domain 1"/>
    <property type="match status" value="1"/>
</dbReference>
<keyword evidence="13" id="KW-0863">Zinc-finger</keyword>
<dbReference type="GO" id="GO:0005829">
    <property type="term" value="C:cytosol"/>
    <property type="evidence" value="ECO:0007669"/>
    <property type="project" value="TreeGrafter"/>
</dbReference>
<dbReference type="WBParaSite" id="MBELARI_LOCUS2314">
    <property type="protein sequence ID" value="MBELARI_LOCUS2314"/>
    <property type="gene ID" value="MBELARI_LOCUS2314"/>
</dbReference>
<dbReference type="CDD" id="cd20798">
    <property type="entry name" value="C1_CeDKF1-like_rpt2"/>
    <property type="match status" value="1"/>
</dbReference>
<proteinExistence type="inferred from homology"/>
<dbReference type="AlphaFoldDB" id="A0AAF3F8P4"/>
<evidence type="ECO:0000313" key="23">
    <source>
        <dbReference type="Proteomes" id="UP000887575"/>
    </source>
</evidence>
<dbReference type="GO" id="GO:0005524">
    <property type="term" value="F:ATP binding"/>
    <property type="evidence" value="ECO:0007669"/>
    <property type="project" value="UniProtKB-UniRule"/>
</dbReference>
<keyword evidence="6" id="KW-0963">Cytoplasm</keyword>
<keyword evidence="8" id="KW-0597">Phosphoprotein</keyword>
<evidence type="ECO:0000256" key="8">
    <source>
        <dbReference type="ARBA" id="ARBA00022553"/>
    </source>
</evidence>
<evidence type="ECO:0000259" key="21">
    <source>
        <dbReference type="PROSITE" id="PS50011"/>
    </source>
</evidence>
<keyword evidence="9" id="KW-0808">Transferase</keyword>
<comment type="similarity">
    <text evidence="4">Belongs to the protein kinase superfamily. CAMK Ser/Thr protein kinase family. PKD subfamily.</text>
</comment>
<evidence type="ECO:0000256" key="15">
    <source>
        <dbReference type="ARBA" id="ARBA00022833"/>
    </source>
</evidence>
<evidence type="ECO:0000256" key="5">
    <source>
        <dbReference type="ARBA" id="ARBA00012429"/>
    </source>
</evidence>
<dbReference type="Gene3D" id="3.30.60.20">
    <property type="match status" value="2"/>
</dbReference>
<dbReference type="SMART" id="SM00220">
    <property type="entry name" value="S_TKc"/>
    <property type="match status" value="1"/>
</dbReference>
<dbReference type="FunFam" id="1.10.510.10:FF:000571">
    <property type="entry name" value="Maternal embryonic leucine zipper kinase"/>
    <property type="match status" value="1"/>
</dbReference>
<feature type="domain" description="Phorbol-ester/DAG-type" evidence="22">
    <location>
        <begin position="198"/>
        <end position="248"/>
    </location>
</feature>
<evidence type="ECO:0000256" key="3">
    <source>
        <dbReference type="ARBA" id="ARBA00004496"/>
    </source>
</evidence>
<keyword evidence="15" id="KW-0862">Zinc</keyword>
<feature type="binding site" evidence="20">
    <location>
        <position position="480"/>
    </location>
    <ligand>
        <name>ATP</name>
        <dbReference type="ChEBI" id="CHEBI:30616"/>
    </ligand>
</feature>
<dbReference type="PANTHER" id="PTHR22968:SF15">
    <property type="entry name" value="SERINE_THREONINE-PROTEIN KINASE DKF-1"/>
    <property type="match status" value="1"/>
</dbReference>
<dbReference type="GO" id="GO:0004697">
    <property type="term" value="F:diacylglycerol-dependent serine/threonine kinase activity"/>
    <property type="evidence" value="ECO:0007669"/>
    <property type="project" value="UniProtKB-EC"/>
</dbReference>
<name>A0AAF3F8P4_9BILA</name>
<dbReference type="FunFam" id="3.30.200.20:FF:000042">
    <property type="entry name" value="Aurora kinase A"/>
    <property type="match status" value="1"/>
</dbReference>
<evidence type="ECO:0000256" key="20">
    <source>
        <dbReference type="PROSITE-ProRule" id="PRU10141"/>
    </source>
</evidence>
<evidence type="ECO:0000256" key="11">
    <source>
        <dbReference type="ARBA" id="ARBA00022737"/>
    </source>
</evidence>
<feature type="domain" description="Phorbol-ester/DAG-type" evidence="22">
    <location>
        <begin position="99"/>
        <end position="149"/>
    </location>
</feature>
<keyword evidence="23" id="KW-1185">Reference proteome</keyword>
<keyword evidence="10" id="KW-0479">Metal-binding</keyword>
<dbReference type="InterPro" id="IPR057764">
    <property type="entry name" value="Ubiquitin_PRKD1-3_N"/>
</dbReference>
<dbReference type="GO" id="GO:0008270">
    <property type="term" value="F:zinc ion binding"/>
    <property type="evidence" value="ECO:0007669"/>
    <property type="project" value="UniProtKB-KW"/>
</dbReference>
<protein>
    <recommendedName>
        <fullName evidence="5">protein kinase C</fullName>
        <ecNumber evidence="5">2.7.11.13</ecNumber>
    </recommendedName>
</protein>
<keyword evidence="17" id="KW-0460">Magnesium</keyword>
<dbReference type="GO" id="GO:0035556">
    <property type="term" value="P:intracellular signal transduction"/>
    <property type="evidence" value="ECO:0007669"/>
    <property type="project" value="TreeGrafter"/>
</dbReference>
<evidence type="ECO:0000256" key="6">
    <source>
        <dbReference type="ARBA" id="ARBA00022490"/>
    </source>
</evidence>
<evidence type="ECO:0000256" key="17">
    <source>
        <dbReference type="ARBA" id="ARBA00022842"/>
    </source>
</evidence>
<evidence type="ECO:0000256" key="18">
    <source>
        <dbReference type="ARBA" id="ARBA00023136"/>
    </source>
</evidence>
<evidence type="ECO:0000256" key="1">
    <source>
        <dbReference type="ARBA" id="ARBA00001946"/>
    </source>
</evidence>
<evidence type="ECO:0000256" key="10">
    <source>
        <dbReference type="ARBA" id="ARBA00022723"/>
    </source>
</evidence>
<sequence>MPSTTPMDIEQKISITLQHGNHRELVVIERSEQPHVFYGLLEKARQLAAKGNSQGEVHLFRHDYLSPQILHPLNCISQLGNGSVVEVIVVDRNEKPTVPHVVEVNTYLTPTFCDYCGEILMGLVKQGLQCQRCRCNFHKKCAFASRNNCAKNTPFCPPTLAHQMTSFSPSIPQMSAPYHEEIPSPSQQHHPSSPYALPHTFAVHNYKTLTVCKVCDKMLFGIMKQGMRCRDCKVNVHKKCAGLLPPNCHIAEGSITAFEQLSVSEMPSLPPEEGPSESGSIDSDLIPLSRIPGQAAARAAAKQTHEGWMIHFLLNDPQRRLRNYWILSNNVLSMYNEYSEGVGVNTSRCYKQIPLSEILAITPYNGDPIDSRFPPHVFEMRTTTNQVYCVGEKLDACGGPPTKLPRGQAARSSSSGQVWLSVLAQALQPPPSRNDPVNAEPVLQFTELYQVLSEKTLGAGQFGTVYSGVHRQSGREVAVKVISKERFSKKPNNGADTLRSEVAILQTISHSGIVRLESMFETKDKIFVVMEKMNGDMLEMILSQAVGRLDERVTRFLSLQILSALRYLHAKGIAHCDLKPENVLLSELSSNFPQTKLCDFGYARFIGESQFRKTIVGTPAYLPPEVLQKRGYNKSLDMWSVGVIIYVTLSGTFPFNDGEEISEQIQNAAFMFPSDPWSSVSKQAVDLIQRLLRVNIEERLNIEECLAHEWLQSATLFNDLRALEMRLGGERYLTNGQDDAHYARLLQQQQADPTLAQQRFAIAQQQSLLDL</sequence>
<comment type="subcellular location">
    <subcellularLocation>
        <location evidence="3">Cytoplasm</location>
    </subcellularLocation>
    <subcellularLocation>
        <location evidence="2">Membrane</location>
    </subcellularLocation>
</comment>
<dbReference type="EC" id="2.7.11.13" evidence="5"/>
<dbReference type="Proteomes" id="UP000887575">
    <property type="component" value="Unassembled WGS sequence"/>
</dbReference>
<dbReference type="SUPFAM" id="SSF57889">
    <property type="entry name" value="Cysteine-rich domain"/>
    <property type="match status" value="2"/>
</dbReference>
<evidence type="ECO:0000256" key="7">
    <source>
        <dbReference type="ARBA" id="ARBA00022527"/>
    </source>
</evidence>
<dbReference type="Pfam" id="PF25525">
    <property type="entry name" value="Ubiquitin_PRKD1_N"/>
    <property type="match status" value="1"/>
</dbReference>
<dbReference type="InterPro" id="IPR000719">
    <property type="entry name" value="Prot_kinase_dom"/>
</dbReference>
<keyword evidence="7" id="KW-0723">Serine/threonine-protein kinase</keyword>
<keyword evidence="16 20" id="KW-0067">ATP-binding</keyword>
<dbReference type="InterPro" id="IPR011009">
    <property type="entry name" value="Kinase-like_dom_sf"/>
</dbReference>
<organism evidence="23 24">
    <name type="scientific">Mesorhabditis belari</name>
    <dbReference type="NCBI Taxonomy" id="2138241"/>
    <lineage>
        <taxon>Eukaryota</taxon>
        <taxon>Metazoa</taxon>
        <taxon>Ecdysozoa</taxon>
        <taxon>Nematoda</taxon>
        <taxon>Chromadorea</taxon>
        <taxon>Rhabditida</taxon>
        <taxon>Rhabditina</taxon>
        <taxon>Rhabditomorpha</taxon>
        <taxon>Rhabditoidea</taxon>
        <taxon>Rhabditidae</taxon>
        <taxon>Mesorhabditinae</taxon>
        <taxon>Mesorhabditis</taxon>
    </lineage>
</organism>
<dbReference type="SUPFAM" id="SSF56112">
    <property type="entry name" value="Protein kinase-like (PK-like)"/>
    <property type="match status" value="1"/>
</dbReference>
<dbReference type="PROSITE" id="PS50011">
    <property type="entry name" value="PROTEIN_KINASE_DOM"/>
    <property type="match status" value="1"/>
</dbReference>
<comment type="catalytic activity">
    <reaction evidence="19">
        <text>L-threonyl-[protein] + ATP = O-phospho-L-threonyl-[protein] + ADP + H(+)</text>
        <dbReference type="Rhea" id="RHEA:46608"/>
        <dbReference type="Rhea" id="RHEA-COMP:11060"/>
        <dbReference type="Rhea" id="RHEA-COMP:11605"/>
        <dbReference type="ChEBI" id="CHEBI:15378"/>
        <dbReference type="ChEBI" id="CHEBI:30013"/>
        <dbReference type="ChEBI" id="CHEBI:30616"/>
        <dbReference type="ChEBI" id="CHEBI:61977"/>
        <dbReference type="ChEBI" id="CHEBI:456216"/>
        <dbReference type="EC" id="2.7.11.13"/>
    </reaction>
</comment>
<evidence type="ECO:0000256" key="4">
    <source>
        <dbReference type="ARBA" id="ARBA00008582"/>
    </source>
</evidence>
<keyword evidence="14" id="KW-0418">Kinase</keyword>
<dbReference type="CDD" id="cd20797">
    <property type="entry name" value="C1_CeDKF1-like_rpt1"/>
    <property type="match status" value="1"/>
</dbReference>
<reference evidence="24" key="1">
    <citation type="submission" date="2024-02" db="UniProtKB">
        <authorList>
            <consortium name="WormBaseParasite"/>
        </authorList>
    </citation>
    <scope>IDENTIFICATION</scope>
</reference>
<dbReference type="Pfam" id="PF00130">
    <property type="entry name" value="C1_1"/>
    <property type="match status" value="2"/>
</dbReference>